<dbReference type="Gene3D" id="1.10.1660.10">
    <property type="match status" value="1"/>
</dbReference>
<keyword evidence="5" id="KW-1185">Reference proteome</keyword>
<protein>
    <submittedName>
        <fullName evidence="4">MerR family transcriptional regulator</fullName>
    </submittedName>
</protein>
<dbReference type="GO" id="GO:0003677">
    <property type="term" value="F:DNA binding"/>
    <property type="evidence" value="ECO:0007669"/>
    <property type="project" value="UniProtKB-KW"/>
</dbReference>
<dbReference type="Pfam" id="PF13411">
    <property type="entry name" value="MerR_1"/>
    <property type="match status" value="1"/>
</dbReference>
<evidence type="ECO:0000313" key="4">
    <source>
        <dbReference type="EMBL" id="WPF84312.1"/>
    </source>
</evidence>
<dbReference type="InterPro" id="IPR047057">
    <property type="entry name" value="MerR_fam"/>
</dbReference>
<dbReference type="SUPFAM" id="SSF46955">
    <property type="entry name" value="Putative DNA-binding domain"/>
    <property type="match status" value="1"/>
</dbReference>
<dbReference type="SMART" id="SM00422">
    <property type="entry name" value="HTH_MERR"/>
    <property type="match status" value="1"/>
</dbReference>
<dbReference type="AlphaFoldDB" id="A0AAF0Z7P8"/>
<feature type="region of interest" description="Disordered" evidence="2">
    <location>
        <begin position="78"/>
        <end position="106"/>
    </location>
</feature>
<gene>
    <name evidence="4" type="ORF">SANBI_003491</name>
</gene>
<feature type="compositionally biased region" description="Gly residues" evidence="2">
    <location>
        <begin position="78"/>
        <end position="87"/>
    </location>
</feature>
<dbReference type="Proteomes" id="UP001304340">
    <property type="component" value="Chromosome"/>
</dbReference>
<reference evidence="5" key="1">
    <citation type="submission" date="2023-11" db="EMBL/GenBank/DDBJ databases">
        <authorList>
            <person name="Helweg L.P."/>
            <person name="Kiel A."/>
            <person name="Hitz F."/>
            <person name="Ruckert-Reed C."/>
            <person name="Busche T."/>
            <person name="Kaltschmidt B."/>
            <person name="Kaltschmidt C."/>
        </authorList>
    </citation>
    <scope>NUCLEOTIDE SEQUENCE [LARGE SCALE GENOMIC DNA]</scope>
    <source>
        <strain evidence="5">4.1</strain>
    </source>
</reference>
<evidence type="ECO:0000313" key="5">
    <source>
        <dbReference type="Proteomes" id="UP001304340"/>
    </source>
</evidence>
<dbReference type="EMBL" id="CP138359">
    <property type="protein sequence ID" value="WPF84312.1"/>
    <property type="molecule type" value="Genomic_DNA"/>
</dbReference>
<feature type="compositionally biased region" description="Low complexity" evidence="2">
    <location>
        <begin position="88"/>
        <end position="98"/>
    </location>
</feature>
<dbReference type="PANTHER" id="PTHR30204">
    <property type="entry name" value="REDOX-CYCLING DRUG-SENSING TRANSCRIPTIONAL ACTIVATOR SOXR"/>
    <property type="match status" value="1"/>
</dbReference>
<dbReference type="PANTHER" id="PTHR30204:SF93">
    <property type="entry name" value="HTH MERR-TYPE DOMAIN-CONTAINING PROTEIN"/>
    <property type="match status" value="1"/>
</dbReference>
<organism evidence="4 5">
    <name type="scientific">Sanguibacter biliveldensis</name>
    <dbReference type="NCBI Taxonomy" id="3030830"/>
    <lineage>
        <taxon>Bacteria</taxon>
        <taxon>Bacillati</taxon>
        <taxon>Actinomycetota</taxon>
        <taxon>Actinomycetes</taxon>
        <taxon>Micrococcales</taxon>
        <taxon>Sanguibacteraceae</taxon>
        <taxon>Sanguibacter</taxon>
    </lineage>
</organism>
<evidence type="ECO:0000256" key="1">
    <source>
        <dbReference type="ARBA" id="ARBA00023125"/>
    </source>
</evidence>
<keyword evidence="1" id="KW-0238">DNA-binding</keyword>
<dbReference type="InterPro" id="IPR009061">
    <property type="entry name" value="DNA-bd_dom_put_sf"/>
</dbReference>
<sequence length="149" mass="15843">MHIGALAERTGMSLRTLRHYDETGLLKPSGRSEGGFRLYTDDDLARLLVIRRMKPLGFSLDEMADLLEVVDRLRAGAGGTDGAGSSGSSGSAASTSGAEDADGVDSVADTHGSLRARLDAYVESAQERRAELARKLDMADEFIALLRGT</sequence>
<evidence type="ECO:0000259" key="3">
    <source>
        <dbReference type="PROSITE" id="PS50937"/>
    </source>
</evidence>
<dbReference type="KEGG" id="sbil:SANBI_003491"/>
<dbReference type="PRINTS" id="PR00040">
    <property type="entry name" value="HTHMERR"/>
</dbReference>
<proteinExistence type="predicted"/>
<accession>A0AAF0Z7P8</accession>
<evidence type="ECO:0000256" key="2">
    <source>
        <dbReference type="SAM" id="MobiDB-lite"/>
    </source>
</evidence>
<dbReference type="InterPro" id="IPR000551">
    <property type="entry name" value="MerR-type_HTH_dom"/>
</dbReference>
<dbReference type="GO" id="GO:0003700">
    <property type="term" value="F:DNA-binding transcription factor activity"/>
    <property type="evidence" value="ECO:0007669"/>
    <property type="project" value="InterPro"/>
</dbReference>
<name>A0AAF0Z7P8_9MICO</name>
<feature type="domain" description="HTH merR-type" evidence="3">
    <location>
        <begin position="1"/>
        <end position="69"/>
    </location>
</feature>
<dbReference type="PROSITE" id="PS50937">
    <property type="entry name" value="HTH_MERR_2"/>
    <property type="match status" value="1"/>
</dbReference>